<sequence>MCVALSLDFKHDESVMQGWAACMWKWGSGSAASETPSVMGAWKPGEEVVRVLRPWLCSCREGSDSEALSLRMWQTRGVGSSRPLLRSDESWRCREQEPKSEAPVVPRYTEVHGQTRAQSPDQNH</sequence>
<dbReference type="Proteomes" id="UP001057279">
    <property type="component" value="Linkage Group LG03"/>
</dbReference>
<reference evidence="1" key="1">
    <citation type="submission" date="2022-03" db="EMBL/GenBank/DDBJ databases">
        <title>Genomic analyses of argali, domestic sheep and their hybrids provide insights into chromosomal evolution, heterosis and genetic basis of agronomic traits.</title>
        <authorList>
            <person name="Li M."/>
        </authorList>
    </citation>
    <scope>NUCLEOTIDE SEQUENCE</scope>
    <source>
        <strain evidence="1">F1 hybrid</strain>
    </source>
</reference>
<organism evidence="1 2">
    <name type="scientific">Ovis ammon polii x Ovis aries</name>
    <dbReference type="NCBI Taxonomy" id="2918886"/>
    <lineage>
        <taxon>Eukaryota</taxon>
        <taxon>Metazoa</taxon>
        <taxon>Chordata</taxon>
        <taxon>Craniata</taxon>
        <taxon>Vertebrata</taxon>
        <taxon>Euteleostomi</taxon>
        <taxon>Mammalia</taxon>
        <taxon>Eutheria</taxon>
        <taxon>Laurasiatheria</taxon>
        <taxon>Artiodactyla</taxon>
        <taxon>Ruminantia</taxon>
        <taxon>Pecora</taxon>
        <taxon>Bovidae</taxon>
        <taxon>Caprinae</taxon>
        <taxon>Ovis</taxon>
    </lineage>
</organism>
<name>A0ACB9VD30_9CETA</name>
<dbReference type="EMBL" id="CM043028">
    <property type="protein sequence ID" value="KAI4587653.1"/>
    <property type="molecule type" value="Genomic_DNA"/>
</dbReference>
<keyword evidence="2" id="KW-1185">Reference proteome</keyword>
<proteinExistence type="predicted"/>
<evidence type="ECO:0000313" key="1">
    <source>
        <dbReference type="EMBL" id="KAI4587653.1"/>
    </source>
</evidence>
<evidence type="ECO:0000313" key="2">
    <source>
        <dbReference type="Proteomes" id="UP001057279"/>
    </source>
</evidence>
<protein>
    <submittedName>
        <fullName evidence="1">Uncharacterized protein</fullName>
    </submittedName>
</protein>
<gene>
    <name evidence="1" type="ORF">MJG53_005440</name>
</gene>
<comment type="caution">
    <text evidence="1">The sequence shown here is derived from an EMBL/GenBank/DDBJ whole genome shotgun (WGS) entry which is preliminary data.</text>
</comment>
<accession>A0ACB9VD30</accession>